<dbReference type="EMBL" id="RQFT01000012">
    <property type="protein sequence ID" value="TGL03149.1"/>
    <property type="molecule type" value="Genomic_DNA"/>
</dbReference>
<dbReference type="AlphaFoldDB" id="A0A7I0HN21"/>
<accession>A0A7I0HN21</accession>
<dbReference type="Pfam" id="PF03050">
    <property type="entry name" value="DDE_Tnp_IS66"/>
    <property type="match status" value="1"/>
</dbReference>
<protein>
    <recommendedName>
        <fullName evidence="1">Transposase IS66 central domain-containing protein</fullName>
    </recommendedName>
</protein>
<feature type="domain" description="Transposase IS66 central" evidence="1">
    <location>
        <begin position="4"/>
        <end position="48"/>
    </location>
</feature>
<reference evidence="2 3" key="1">
    <citation type="journal article" date="2019" name="PLoS Negl. Trop. Dis.">
        <title>Revisiting the worldwide diversity of Leptospira species in the environment.</title>
        <authorList>
            <person name="Vincent A.T."/>
            <person name="Schiettekatte O."/>
            <person name="Bourhy P."/>
            <person name="Veyrier F.J."/>
            <person name="Picardeau M."/>
        </authorList>
    </citation>
    <scope>NUCLEOTIDE SEQUENCE [LARGE SCALE GENOMIC DNA]</scope>
    <source>
        <strain evidence="2 3">201800273</strain>
    </source>
</reference>
<sequence>MNLQCDKLLVFLEYLETAFDTNLVENAIRLFDIGRKNSLFSKTSKVAEVGEFSTRSLKQQGQRIFTPI</sequence>
<evidence type="ECO:0000259" key="1">
    <source>
        <dbReference type="Pfam" id="PF03050"/>
    </source>
</evidence>
<organism evidence="2 3">
    <name type="scientific">Leptospira bouyouniensis</name>
    <dbReference type="NCBI Taxonomy" id="2484911"/>
    <lineage>
        <taxon>Bacteria</taxon>
        <taxon>Pseudomonadati</taxon>
        <taxon>Spirochaetota</taxon>
        <taxon>Spirochaetia</taxon>
        <taxon>Leptospirales</taxon>
        <taxon>Leptospiraceae</taxon>
        <taxon>Leptospira</taxon>
    </lineage>
</organism>
<proteinExistence type="predicted"/>
<dbReference type="InterPro" id="IPR004291">
    <property type="entry name" value="Transposase_IS66_central"/>
</dbReference>
<evidence type="ECO:0000313" key="3">
    <source>
        <dbReference type="Proteomes" id="UP000297641"/>
    </source>
</evidence>
<evidence type="ECO:0000313" key="2">
    <source>
        <dbReference type="EMBL" id="TGL03149.1"/>
    </source>
</evidence>
<gene>
    <name evidence="2" type="ORF">EHQ43_15215</name>
</gene>
<comment type="caution">
    <text evidence="2">The sequence shown here is derived from an EMBL/GenBank/DDBJ whole genome shotgun (WGS) entry which is preliminary data.</text>
</comment>
<dbReference type="Proteomes" id="UP000297641">
    <property type="component" value="Unassembled WGS sequence"/>
</dbReference>
<name>A0A7I0HN21_9LEPT</name>